<name>A0A645JAC5_9ZZZZ</name>
<reference evidence="1" key="1">
    <citation type="submission" date="2019-08" db="EMBL/GenBank/DDBJ databases">
        <authorList>
            <person name="Kucharzyk K."/>
            <person name="Murdoch R.W."/>
            <person name="Higgins S."/>
            <person name="Loffler F."/>
        </authorList>
    </citation>
    <scope>NUCLEOTIDE SEQUENCE</scope>
</reference>
<organism evidence="1">
    <name type="scientific">bioreactor metagenome</name>
    <dbReference type="NCBI Taxonomy" id="1076179"/>
    <lineage>
        <taxon>unclassified sequences</taxon>
        <taxon>metagenomes</taxon>
        <taxon>ecological metagenomes</taxon>
    </lineage>
</organism>
<sequence length="145" mass="15420">MLRDIDLFDQGNFVGLVPKIASDGAGEITIGCKIFLAVVCRATFQITPGDRIQPGHPHMVRTLNVVPRHDPITELAAQCQRRGIPLELKHSLGILTADVDNITAGPGAEFGHCGENGIRRAVTGESEKGIAPGAVFGYHQCPVTA</sequence>
<evidence type="ECO:0000313" key="1">
    <source>
        <dbReference type="EMBL" id="MPN60608.1"/>
    </source>
</evidence>
<protein>
    <submittedName>
        <fullName evidence="1">Uncharacterized protein</fullName>
    </submittedName>
</protein>
<proteinExistence type="predicted"/>
<comment type="caution">
    <text evidence="1">The sequence shown here is derived from an EMBL/GenBank/DDBJ whole genome shotgun (WGS) entry which is preliminary data.</text>
</comment>
<gene>
    <name evidence="1" type="ORF">SDC9_208337</name>
</gene>
<dbReference type="AlphaFoldDB" id="A0A645JAC5"/>
<accession>A0A645JAC5</accession>
<dbReference type="EMBL" id="VSSQ01136097">
    <property type="protein sequence ID" value="MPN60608.1"/>
    <property type="molecule type" value="Genomic_DNA"/>
</dbReference>